<dbReference type="HOGENOM" id="CLU_1773235_0_0_2"/>
<dbReference type="STRING" id="228908.NEQ113"/>
<dbReference type="Proteomes" id="UP000000578">
    <property type="component" value="Chromosome"/>
</dbReference>
<dbReference type="InterPro" id="IPR002739">
    <property type="entry name" value="PAB1135-like"/>
</dbReference>
<dbReference type="Pfam" id="PF01877">
    <property type="entry name" value="RNA_binding"/>
    <property type="match status" value="1"/>
</dbReference>
<dbReference type="AlphaFoldDB" id="Q74MK8"/>
<gene>
    <name evidence="1" type="ordered locus">NEQ113</name>
</gene>
<dbReference type="Gene3D" id="3.30.1440.10">
    <property type="match status" value="1"/>
</dbReference>
<dbReference type="PANTHER" id="PTHR38816">
    <property type="entry name" value="EXOSOME SUBUNIT, DUF54 FAMILY-RELATED"/>
    <property type="match status" value="1"/>
</dbReference>
<dbReference type="EMBL" id="AE017199">
    <property type="protein sequence ID" value="AAR38968.1"/>
    <property type="molecule type" value="Genomic_DNA"/>
</dbReference>
<accession>Q74MK8</accession>
<evidence type="ECO:0000313" key="1">
    <source>
        <dbReference type="EMBL" id="AAR38968.1"/>
    </source>
</evidence>
<dbReference type="PANTHER" id="PTHR38816:SF1">
    <property type="entry name" value="EXOSOME SUBUNIT"/>
    <property type="match status" value="1"/>
</dbReference>
<dbReference type="EnsemblBacteria" id="AAR38968">
    <property type="protein sequence ID" value="AAR38968"/>
    <property type="gene ID" value="NEQ113"/>
</dbReference>
<dbReference type="InterPro" id="IPR022803">
    <property type="entry name" value="Ribosomal_uL5_dom_sf"/>
</dbReference>
<organism evidence="1 2">
    <name type="scientific">Nanoarchaeum equitans (strain Kin4-M)</name>
    <dbReference type="NCBI Taxonomy" id="228908"/>
    <lineage>
        <taxon>Archaea</taxon>
        <taxon>Nanobdellota</taxon>
        <taxon>Candidatus Nanoarchaeia</taxon>
        <taxon>Nanoarchaeales</taxon>
        <taxon>Nanoarchaeaceae</taxon>
        <taxon>Nanoarchaeum</taxon>
    </lineage>
</organism>
<reference evidence="1 2" key="1">
    <citation type="journal article" date="2003" name="Proc. Natl. Acad. Sci. U.S.A.">
        <title>The genome of Nanoarchaeum equitans: insights into early archaeal evolution and derived parasitism.</title>
        <authorList>
            <person name="Waters E."/>
            <person name="Hohn M.J."/>
            <person name="Ahel I."/>
            <person name="Graham D.E."/>
            <person name="Adams M.D."/>
            <person name="Barnstead M."/>
            <person name="Beeson K.Y."/>
            <person name="Bibbs L."/>
            <person name="Bolanos R."/>
            <person name="Keller M."/>
            <person name="Kretz K."/>
            <person name="Lin X."/>
            <person name="Mathur E."/>
            <person name="Ni J."/>
            <person name="Podar M."/>
            <person name="Richardson T."/>
            <person name="Sutton G.G."/>
            <person name="Simon M."/>
            <person name="Soll D."/>
            <person name="Stetter K.O."/>
            <person name="Short J.M."/>
            <person name="Noordewier M."/>
        </authorList>
    </citation>
    <scope>NUCLEOTIDE SEQUENCE [LARGE SCALE GENOMIC DNA]</scope>
    <source>
        <strain evidence="1 2">Kin4-M</strain>
    </source>
</reference>
<proteinExistence type="predicted"/>
<protein>
    <submittedName>
        <fullName evidence="1">NEQ113</fullName>
    </submittedName>
</protein>
<name>Q74MK8_NANEQ</name>
<dbReference type="BioCyc" id="NEQU228908:GJB6-121-MONOMER"/>
<dbReference type="KEGG" id="neq:NEQ113"/>
<evidence type="ECO:0000313" key="2">
    <source>
        <dbReference type="Proteomes" id="UP000000578"/>
    </source>
</evidence>
<keyword evidence="2" id="KW-1185">Reference proteome</keyword>
<sequence length="146" mass="17662">MKYENIIIRIIGYDWDDLEELKESLNRFIKELDKKDKPLIEIRSSTGLVSDKLYTLEIKTSKNKVIKKILEEIIKRIEDKKEFLDYIKLRWENNVLYLRFDKDYFLRKDKLIPTEGGDVLYIRISFPGYMKRDEIIKHLEEKLNAS</sequence>
<dbReference type="SUPFAM" id="SSF55282">
    <property type="entry name" value="RL5-like"/>
    <property type="match status" value="1"/>
</dbReference>